<keyword evidence="2" id="KW-1185">Reference proteome</keyword>
<evidence type="ECO:0000313" key="2">
    <source>
        <dbReference type="Proteomes" id="UP000076852"/>
    </source>
</evidence>
<dbReference type="Proteomes" id="UP000076852">
    <property type="component" value="Chromosome 1"/>
</dbReference>
<accession>A0A160FKG9</accession>
<protein>
    <submittedName>
        <fullName evidence="1">Uncharacterized protein</fullName>
    </submittedName>
</protein>
<reference evidence="1 2" key="1">
    <citation type="journal article" date="2016" name="Gene">
        <title>PacBio SMRT assembly of a complex multi-replicon genome reveals chlorocatechol degradative operon in a region of genome plasticity.</title>
        <authorList>
            <person name="Ricker N."/>
            <person name="Shen S.Y."/>
            <person name="Goordial J."/>
            <person name="Jin S."/>
            <person name="Fulthorpe R.R."/>
        </authorList>
    </citation>
    <scope>NUCLEOTIDE SEQUENCE [LARGE SCALE GENOMIC DNA]</scope>
    <source>
        <strain evidence="1 2">OLGA172</strain>
    </source>
</reference>
<dbReference type="AlphaFoldDB" id="A0A160FKG9"/>
<evidence type="ECO:0000313" key="1">
    <source>
        <dbReference type="EMBL" id="ANB72754.1"/>
    </source>
</evidence>
<gene>
    <name evidence="1" type="ORF">AYM40_10560</name>
</gene>
<proteinExistence type="predicted"/>
<dbReference type="KEGG" id="buz:AYM40_10560"/>
<organism evidence="1 2">
    <name type="scientific">Paraburkholderia phytofirmans OLGA172</name>
    <dbReference type="NCBI Taxonomy" id="1417228"/>
    <lineage>
        <taxon>Bacteria</taxon>
        <taxon>Pseudomonadati</taxon>
        <taxon>Pseudomonadota</taxon>
        <taxon>Betaproteobacteria</taxon>
        <taxon>Burkholderiales</taxon>
        <taxon>Burkholderiaceae</taxon>
        <taxon>Paraburkholderia</taxon>
    </lineage>
</organism>
<name>A0A160FKG9_9BURK</name>
<dbReference type="EMBL" id="CP014578">
    <property type="protein sequence ID" value="ANB72754.1"/>
    <property type="molecule type" value="Genomic_DNA"/>
</dbReference>
<sequence>MLALREKGCIDKNGREPGQLALAWFRLLFEDASATPFEWINTRRAVWSGRLRARHVGAHVQRLPARAILLGAFAVMLEITKRQLASDETFHLNGLRPTIPSLVPLVYQPWYGPALVDDRSRGLVMFPSIPDLDLKALWPPMRHVT</sequence>